<dbReference type="Proteomes" id="UP000094313">
    <property type="component" value="Chromosome"/>
</dbReference>
<sequence>MGTKGRKEYVNSRSCFGYCNDCGEVHELPSGIAVGHCYALMAKLSAHQRIDFDKPLEDADPRLSTDSLYTEMRGRMFGILVCEDKDGNEIILRAFSSRHNGVWNVEGWVPPLVDEHRFVAEVELGNLDLHPLTDLIATLPRESREWYAKLAERRLVSHGILAKLNALYEIHNFKNEKRSLADAFHLKKGIPVGTGDCCAPKLLNYAAVHQLKPLSIAEFFWGKATASGHRVEGGFYSSCEEKCQPILGYMLCGVTNPIQ</sequence>
<gene>
    <name evidence="1" type="ORF">BFS30_16805</name>
</gene>
<name>A0A1D7QJ44_9SPHI</name>
<dbReference type="KEGG" id="psty:BFS30_16805"/>
<dbReference type="AlphaFoldDB" id="A0A1D7QJ44"/>
<evidence type="ECO:0000313" key="1">
    <source>
        <dbReference type="EMBL" id="AOM78688.1"/>
    </source>
</evidence>
<protein>
    <submittedName>
        <fullName evidence="1">Uncharacterized protein</fullName>
    </submittedName>
</protein>
<evidence type="ECO:0000313" key="2">
    <source>
        <dbReference type="Proteomes" id="UP000094313"/>
    </source>
</evidence>
<reference evidence="1 2" key="1">
    <citation type="submission" date="2016-08" db="EMBL/GenBank/DDBJ databases">
        <authorList>
            <person name="Seilhamer J.J."/>
        </authorList>
    </citation>
    <scope>NUCLEOTIDE SEQUENCE [LARGE SCALE GENOMIC DNA]</scope>
    <source>
        <strain evidence="1 2">DX4</strain>
    </source>
</reference>
<organism evidence="1 2">
    <name type="scientific">Pedobacter steynii</name>
    <dbReference type="NCBI Taxonomy" id="430522"/>
    <lineage>
        <taxon>Bacteria</taxon>
        <taxon>Pseudomonadati</taxon>
        <taxon>Bacteroidota</taxon>
        <taxon>Sphingobacteriia</taxon>
        <taxon>Sphingobacteriales</taxon>
        <taxon>Sphingobacteriaceae</taxon>
        <taxon>Pedobacter</taxon>
    </lineage>
</organism>
<accession>A0A1D7QJ44</accession>
<proteinExistence type="predicted"/>
<keyword evidence="2" id="KW-1185">Reference proteome</keyword>
<dbReference type="EMBL" id="CP017141">
    <property type="protein sequence ID" value="AOM78688.1"/>
    <property type="molecule type" value="Genomic_DNA"/>
</dbReference>